<keyword evidence="6 9" id="KW-0472">Membrane</keyword>
<evidence type="ECO:0000256" key="8">
    <source>
        <dbReference type="ARBA" id="ARBA00023303"/>
    </source>
</evidence>
<dbReference type="EMBL" id="CAJNOC010000002">
    <property type="protein sequence ID" value="CAF0703178.1"/>
    <property type="molecule type" value="Genomic_DNA"/>
</dbReference>
<evidence type="ECO:0000256" key="4">
    <source>
        <dbReference type="ARBA" id="ARBA00022989"/>
    </source>
</evidence>
<sequence>MFHLKRNTLILLSGIALIIISFTLFLTLNFTVIKSYHDESSFKKTTCTVRDVETHKMNSKEDWYKCPWKCTINHTPDGLKTSCELSEFPCLRIVVDVATKNGLKSAILHESPEKYRKFSDCSTYYCNMDSVVNEKDVNRFRKKYGIIGSKMSCYYNVDSLESDDYDDDGQEHALLRLTYNTASYVNSIIWPSLCGAAGIFMIFYALFFNFKSKKKSPY</sequence>
<keyword evidence="2" id="KW-0813">Transport</keyword>
<feature type="transmembrane region" description="Helical" evidence="9">
    <location>
        <begin position="9"/>
        <end position="33"/>
    </location>
</feature>
<keyword evidence="5" id="KW-0406">Ion transport</keyword>
<protein>
    <submittedName>
        <fullName evidence="10">Uncharacterized protein</fullName>
    </submittedName>
</protein>
<evidence type="ECO:0000313" key="10">
    <source>
        <dbReference type="EMBL" id="CAF0703178.1"/>
    </source>
</evidence>
<keyword evidence="4 9" id="KW-1133">Transmembrane helix</keyword>
<dbReference type="GO" id="GO:0008076">
    <property type="term" value="C:voltage-gated potassium channel complex"/>
    <property type="evidence" value="ECO:0007669"/>
    <property type="project" value="TreeGrafter"/>
</dbReference>
<comment type="caution">
    <text evidence="10">The sequence shown here is derived from an EMBL/GenBank/DDBJ whole genome shotgun (WGS) entry which is preliminary data.</text>
</comment>
<evidence type="ECO:0000256" key="5">
    <source>
        <dbReference type="ARBA" id="ARBA00023065"/>
    </source>
</evidence>
<reference evidence="10" key="1">
    <citation type="submission" date="2021-02" db="EMBL/GenBank/DDBJ databases">
        <authorList>
            <person name="Nowell W R."/>
        </authorList>
    </citation>
    <scope>NUCLEOTIDE SEQUENCE</scope>
    <source>
        <strain evidence="10">Ploen Becks lab</strain>
    </source>
</reference>
<dbReference type="PANTHER" id="PTHR10258:SF8">
    <property type="entry name" value="CALCIUM-ACTIVATED POTASSIUM CHANNEL BK ALPHA SUBUNIT DOMAIN-CONTAINING PROTEIN"/>
    <property type="match status" value="1"/>
</dbReference>
<evidence type="ECO:0000256" key="3">
    <source>
        <dbReference type="ARBA" id="ARBA00022692"/>
    </source>
</evidence>
<evidence type="ECO:0000256" key="7">
    <source>
        <dbReference type="ARBA" id="ARBA00023180"/>
    </source>
</evidence>
<feature type="transmembrane region" description="Helical" evidence="9">
    <location>
        <begin position="188"/>
        <end position="210"/>
    </location>
</feature>
<dbReference type="InterPro" id="IPR003930">
    <property type="entry name" value="K_chnl_Ca-activ_BK_bsu"/>
</dbReference>
<dbReference type="GO" id="GO:0015459">
    <property type="term" value="F:potassium channel regulator activity"/>
    <property type="evidence" value="ECO:0007669"/>
    <property type="project" value="TreeGrafter"/>
</dbReference>
<accession>A0A813M083</accession>
<proteinExistence type="predicted"/>
<comment type="subcellular location">
    <subcellularLocation>
        <location evidence="1">Membrane</location>
        <topology evidence="1">Multi-pass membrane protein</topology>
    </subcellularLocation>
</comment>
<dbReference type="Pfam" id="PF03185">
    <property type="entry name" value="CaKB"/>
    <property type="match status" value="1"/>
</dbReference>
<keyword evidence="8" id="KW-0407">Ion channel</keyword>
<dbReference type="AlphaFoldDB" id="A0A813M083"/>
<dbReference type="GO" id="GO:0015269">
    <property type="term" value="F:calcium-activated potassium channel activity"/>
    <property type="evidence" value="ECO:0007669"/>
    <property type="project" value="InterPro"/>
</dbReference>
<gene>
    <name evidence="10" type="ORF">OXX778_LOCUS47</name>
</gene>
<keyword evidence="3 9" id="KW-0812">Transmembrane</keyword>
<keyword evidence="11" id="KW-1185">Reference proteome</keyword>
<name>A0A813M083_9BILA</name>
<dbReference type="PANTHER" id="PTHR10258">
    <property type="entry name" value="CALCIUM-ACTIVATED POTASSIUM CHANNEL SUBUNIT BETA"/>
    <property type="match status" value="1"/>
</dbReference>
<dbReference type="Proteomes" id="UP000663879">
    <property type="component" value="Unassembled WGS sequence"/>
</dbReference>
<evidence type="ECO:0000256" key="1">
    <source>
        <dbReference type="ARBA" id="ARBA00004141"/>
    </source>
</evidence>
<dbReference type="GO" id="GO:0005513">
    <property type="term" value="P:detection of calcium ion"/>
    <property type="evidence" value="ECO:0007669"/>
    <property type="project" value="TreeGrafter"/>
</dbReference>
<dbReference type="OrthoDB" id="5973433at2759"/>
<keyword evidence="7" id="KW-0325">Glycoprotein</keyword>
<evidence type="ECO:0000256" key="2">
    <source>
        <dbReference type="ARBA" id="ARBA00022448"/>
    </source>
</evidence>
<organism evidence="10 11">
    <name type="scientific">Brachionus calyciflorus</name>
    <dbReference type="NCBI Taxonomy" id="104777"/>
    <lineage>
        <taxon>Eukaryota</taxon>
        <taxon>Metazoa</taxon>
        <taxon>Spiralia</taxon>
        <taxon>Gnathifera</taxon>
        <taxon>Rotifera</taxon>
        <taxon>Eurotatoria</taxon>
        <taxon>Monogononta</taxon>
        <taxon>Pseudotrocha</taxon>
        <taxon>Ploima</taxon>
        <taxon>Brachionidae</taxon>
        <taxon>Brachionus</taxon>
    </lineage>
</organism>
<evidence type="ECO:0000256" key="6">
    <source>
        <dbReference type="ARBA" id="ARBA00023136"/>
    </source>
</evidence>
<evidence type="ECO:0000313" key="11">
    <source>
        <dbReference type="Proteomes" id="UP000663879"/>
    </source>
</evidence>
<evidence type="ECO:0000256" key="9">
    <source>
        <dbReference type="SAM" id="Phobius"/>
    </source>
</evidence>